<dbReference type="EMBL" id="ACBZ01000137">
    <property type="protein sequence ID" value="EEG48583.1"/>
    <property type="molecule type" value="Genomic_DNA"/>
</dbReference>
<evidence type="ECO:0000313" key="2">
    <source>
        <dbReference type="EMBL" id="EEG48583.1"/>
    </source>
</evidence>
<dbReference type="Proteomes" id="UP000003100">
    <property type="component" value="Unassembled WGS sequence"/>
</dbReference>
<dbReference type="AlphaFoldDB" id="C0CNS8"/>
<feature type="transmembrane region" description="Helical" evidence="1">
    <location>
        <begin position="187"/>
        <end position="212"/>
    </location>
</feature>
<feature type="transmembrane region" description="Helical" evidence="1">
    <location>
        <begin position="224"/>
        <end position="245"/>
    </location>
</feature>
<evidence type="ECO:0000256" key="1">
    <source>
        <dbReference type="SAM" id="Phobius"/>
    </source>
</evidence>
<dbReference type="Pfam" id="PF05857">
    <property type="entry name" value="TraX"/>
    <property type="match status" value="1"/>
</dbReference>
<dbReference type="eggNOG" id="ENOG502ZH02">
    <property type="taxonomic scope" value="Bacteria"/>
</dbReference>
<sequence>MEKNYKILNRDHIKYLAILLMTFNHIAHILMIPDTIAYEIFEDMGYFTSITMCYFLVEGYFYTHSRKNYAKRLFIFALISEVPYLLAMGYFQLNVMFTFLICLCILSIMESKRNTIQKILSILGLILLSVLCDCALILPIATILFKLSRGNRKKQIQAWVIMCAIFFVLNVPGYASTNVPYPFLSGYALLHSFYSIIAWILAGIIILVFYNGKKSGKYEFLNKWLFYVYYPMHLLVLWSIQYFLIK</sequence>
<keyword evidence="3" id="KW-1185">Reference proteome</keyword>
<reference evidence="2 3" key="1">
    <citation type="submission" date="2009-01" db="EMBL/GenBank/DDBJ databases">
        <authorList>
            <person name="Fulton L."/>
            <person name="Clifton S."/>
            <person name="Fulton B."/>
            <person name="Xu J."/>
            <person name="Minx P."/>
            <person name="Pepin K.H."/>
            <person name="Johnson M."/>
            <person name="Bhonagiri V."/>
            <person name="Nash W.E."/>
            <person name="Mardis E.R."/>
            <person name="Wilson R.K."/>
        </authorList>
    </citation>
    <scope>NUCLEOTIDE SEQUENCE [LARGE SCALE GENOMIC DNA]</scope>
    <source>
        <strain evidence="3">DSM 10507 / JCM 14656 / S5a33</strain>
    </source>
</reference>
<keyword evidence="1" id="KW-1133">Transmembrane helix</keyword>
<feature type="transmembrane region" description="Helical" evidence="1">
    <location>
        <begin position="156"/>
        <end position="175"/>
    </location>
</feature>
<keyword evidence="1" id="KW-0812">Transmembrane</keyword>
<dbReference type="GeneID" id="86823051"/>
<keyword evidence="1" id="KW-0472">Membrane</keyword>
<feature type="transmembrane region" description="Helical" evidence="1">
    <location>
        <begin position="12"/>
        <end position="32"/>
    </location>
</feature>
<comment type="caution">
    <text evidence="2">The sequence shown here is derived from an EMBL/GenBank/DDBJ whole genome shotgun (WGS) entry which is preliminary data.</text>
</comment>
<accession>C0CNS8</accession>
<name>C0CNS8_BLAHS</name>
<feature type="transmembrane region" description="Helical" evidence="1">
    <location>
        <begin position="120"/>
        <end position="144"/>
    </location>
</feature>
<dbReference type="InterPro" id="IPR008875">
    <property type="entry name" value="TraX"/>
</dbReference>
<gene>
    <name evidence="2" type="ORF">RUMHYD_02527</name>
</gene>
<evidence type="ECO:0000313" key="3">
    <source>
        <dbReference type="Proteomes" id="UP000003100"/>
    </source>
</evidence>
<dbReference type="PATRIC" id="fig|476272.21.peg.657"/>
<dbReference type="HOGENOM" id="CLU_074054_0_0_9"/>
<evidence type="ECO:0008006" key="4">
    <source>
        <dbReference type="Google" id="ProtNLM"/>
    </source>
</evidence>
<feature type="transmembrane region" description="Helical" evidence="1">
    <location>
        <begin position="44"/>
        <end position="63"/>
    </location>
</feature>
<dbReference type="RefSeq" id="WP_005949972.1">
    <property type="nucleotide sequence ID" value="NZ_CP136423.1"/>
</dbReference>
<protein>
    <recommendedName>
        <fullName evidence="4">Conjugal transfer protein TrbP</fullName>
    </recommendedName>
</protein>
<organism evidence="2 3">
    <name type="scientific">Blautia hydrogenotrophica (strain DSM 10507 / JCM 14656 / S5a33)</name>
    <name type="common">Ruminococcus hydrogenotrophicus</name>
    <dbReference type="NCBI Taxonomy" id="476272"/>
    <lineage>
        <taxon>Bacteria</taxon>
        <taxon>Bacillati</taxon>
        <taxon>Bacillota</taxon>
        <taxon>Clostridia</taxon>
        <taxon>Lachnospirales</taxon>
        <taxon>Lachnospiraceae</taxon>
        <taxon>Blautia</taxon>
    </lineage>
</organism>
<proteinExistence type="predicted"/>
<feature type="transmembrane region" description="Helical" evidence="1">
    <location>
        <begin position="84"/>
        <end position="108"/>
    </location>
</feature>
<reference evidence="2 3" key="2">
    <citation type="submission" date="2009-02" db="EMBL/GenBank/DDBJ databases">
        <title>Draft genome sequence of Blautia hydrogenotrophica DSM 10507 (Ruminococcus hydrogenotrophicus DSM 10507).</title>
        <authorList>
            <person name="Sudarsanam P."/>
            <person name="Ley R."/>
            <person name="Guruge J."/>
            <person name="Turnbaugh P.J."/>
            <person name="Mahowald M."/>
            <person name="Liep D."/>
            <person name="Gordon J."/>
        </authorList>
    </citation>
    <scope>NUCLEOTIDE SEQUENCE [LARGE SCALE GENOMIC DNA]</scope>
    <source>
        <strain evidence="3">DSM 10507 / JCM 14656 / S5a33</strain>
    </source>
</reference>